<evidence type="ECO:0000313" key="2">
    <source>
        <dbReference type="Proteomes" id="UP001303160"/>
    </source>
</evidence>
<protein>
    <submittedName>
        <fullName evidence="1">Uncharacterized protein</fullName>
    </submittedName>
</protein>
<sequence>MASTSRPLSLDAGTRLESYPYTPAEYAAMFLDFYKFLTTLHHAPSDLKIPPPGGWPHLTREAGVSADYKTYHALKVTRHLPYLGGEMHYEHKSIFIDYSSLDPRTSWWFNRELSGYPADDFFTWQTDR</sequence>
<reference evidence="1" key="2">
    <citation type="submission" date="2023-05" db="EMBL/GenBank/DDBJ databases">
        <authorList>
            <consortium name="Lawrence Berkeley National Laboratory"/>
            <person name="Steindorff A."/>
            <person name="Hensen N."/>
            <person name="Bonometti L."/>
            <person name="Westerberg I."/>
            <person name="Brannstrom I.O."/>
            <person name="Guillou S."/>
            <person name="Cros-Aarteil S."/>
            <person name="Calhoun S."/>
            <person name="Haridas S."/>
            <person name="Kuo A."/>
            <person name="Mondo S."/>
            <person name="Pangilinan J."/>
            <person name="Riley R."/>
            <person name="Labutti K."/>
            <person name="Andreopoulos B."/>
            <person name="Lipzen A."/>
            <person name="Chen C."/>
            <person name="Yanf M."/>
            <person name="Daum C."/>
            <person name="Ng V."/>
            <person name="Clum A."/>
            <person name="Ohm R."/>
            <person name="Martin F."/>
            <person name="Silar P."/>
            <person name="Natvig D."/>
            <person name="Lalanne C."/>
            <person name="Gautier V."/>
            <person name="Ament-Velasquez S.L."/>
            <person name="Kruys A."/>
            <person name="Hutchinson M.I."/>
            <person name="Powell A.J."/>
            <person name="Barry K."/>
            <person name="Miller A.N."/>
            <person name="Grigoriev I.V."/>
            <person name="Debuchy R."/>
            <person name="Gladieux P."/>
            <person name="Thoren M.H."/>
            <person name="Johannesson H."/>
        </authorList>
    </citation>
    <scope>NUCLEOTIDE SEQUENCE</scope>
    <source>
        <strain evidence="1">CBS 315.58</strain>
    </source>
</reference>
<organism evidence="1 2">
    <name type="scientific">Triangularia verruculosa</name>
    <dbReference type="NCBI Taxonomy" id="2587418"/>
    <lineage>
        <taxon>Eukaryota</taxon>
        <taxon>Fungi</taxon>
        <taxon>Dikarya</taxon>
        <taxon>Ascomycota</taxon>
        <taxon>Pezizomycotina</taxon>
        <taxon>Sordariomycetes</taxon>
        <taxon>Sordariomycetidae</taxon>
        <taxon>Sordariales</taxon>
        <taxon>Podosporaceae</taxon>
        <taxon>Triangularia</taxon>
    </lineage>
</organism>
<evidence type="ECO:0000313" key="1">
    <source>
        <dbReference type="EMBL" id="KAK4194531.1"/>
    </source>
</evidence>
<accession>A0AAN6X6G0</accession>
<dbReference type="Proteomes" id="UP001303160">
    <property type="component" value="Unassembled WGS sequence"/>
</dbReference>
<keyword evidence="2" id="KW-1185">Reference proteome</keyword>
<name>A0AAN6X6G0_9PEZI</name>
<dbReference type="EMBL" id="MU864055">
    <property type="protein sequence ID" value="KAK4194531.1"/>
    <property type="molecule type" value="Genomic_DNA"/>
</dbReference>
<comment type="caution">
    <text evidence="1">The sequence shown here is derived from an EMBL/GenBank/DDBJ whole genome shotgun (WGS) entry which is preliminary data.</text>
</comment>
<reference evidence="1" key="1">
    <citation type="journal article" date="2023" name="Mol. Phylogenet. Evol.">
        <title>Genome-scale phylogeny and comparative genomics of the fungal order Sordariales.</title>
        <authorList>
            <person name="Hensen N."/>
            <person name="Bonometti L."/>
            <person name="Westerberg I."/>
            <person name="Brannstrom I.O."/>
            <person name="Guillou S."/>
            <person name="Cros-Aarteil S."/>
            <person name="Calhoun S."/>
            <person name="Haridas S."/>
            <person name="Kuo A."/>
            <person name="Mondo S."/>
            <person name="Pangilinan J."/>
            <person name="Riley R."/>
            <person name="LaButti K."/>
            <person name="Andreopoulos B."/>
            <person name="Lipzen A."/>
            <person name="Chen C."/>
            <person name="Yan M."/>
            <person name="Daum C."/>
            <person name="Ng V."/>
            <person name="Clum A."/>
            <person name="Steindorff A."/>
            <person name="Ohm R.A."/>
            <person name="Martin F."/>
            <person name="Silar P."/>
            <person name="Natvig D.O."/>
            <person name="Lalanne C."/>
            <person name="Gautier V."/>
            <person name="Ament-Velasquez S.L."/>
            <person name="Kruys A."/>
            <person name="Hutchinson M.I."/>
            <person name="Powell A.J."/>
            <person name="Barry K."/>
            <person name="Miller A.N."/>
            <person name="Grigoriev I.V."/>
            <person name="Debuchy R."/>
            <person name="Gladieux P."/>
            <person name="Hiltunen Thoren M."/>
            <person name="Johannesson H."/>
        </authorList>
    </citation>
    <scope>NUCLEOTIDE SEQUENCE</scope>
    <source>
        <strain evidence="1">CBS 315.58</strain>
    </source>
</reference>
<proteinExistence type="predicted"/>
<dbReference type="AlphaFoldDB" id="A0AAN6X6G0"/>
<gene>
    <name evidence="1" type="ORF">QBC40DRAFT_270039</name>
</gene>